<feature type="compositionally biased region" description="Acidic residues" evidence="8">
    <location>
        <begin position="329"/>
        <end position="340"/>
    </location>
</feature>
<feature type="domain" description="XLF-like N-terminal" evidence="9">
    <location>
        <begin position="3"/>
        <end position="125"/>
    </location>
</feature>
<feature type="non-terminal residue" evidence="11">
    <location>
        <position position="474"/>
    </location>
</feature>
<feature type="non-terminal residue" evidence="11">
    <location>
        <position position="1"/>
    </location>
</feature>
<proteinExistence type="inferred from homology"/>
<feature type="compositionally biased region" description="Polar residues" evidence="8">
    <location>
        <begin position="408"/>
        <end position="417"/>
    </location>
</feature>
<sequence>HPSWRPLPAAVPGIPNLLVSANFTADSYNIHLTDLANLWVESLDRRPIVKRGLVEDTSIDPSDGPDQIRRLLELLRAAFDENDPEYANTSITLAAGDNHSELVMQITCILPKPLKSLKWPMHLKKCPQSSLATELVLPLVQAHEARSRDLDQLANALREKDGIIARLIDKLEATGTGLEHVFNTLTGKRKITRAAAEAKIKGLAPFDEAEFSRNRAAETQSSTTRPADVPSLLNKVFSGTNLEYQSDLDLEASPGLDNWWMRLDIGKHIVLAHRSGAKQAKTKSDNDNASNTASDDDDDTNAYNHDANARDSPTKDRDGHNTDTRVNESDVETSTDDDDDHTNVSPPPKPAPRRGGLGRIGGQPREKTPVTEPERSRSPFTAGPSEEPSHSQGARVHKLGVIGKKPTNPETSAQVESGSDDERGRNKIKATAAPKKEPPRRETSQERADRKRAELQKELEKKAAAGPAKKKRKF</sequence>
<dbReference type="GO" id="GO:0032807">
    <property type="term" value="C:DNA ligase IV complex"/>
    <property type="evidence" value="ECO:0007669"/>
    <property type="project" value="TreeGrafter"/>
</dbReference>
<comment type="caution">
    <text evidence="11">The sequence shown here is derived from an EMBL/GenBank/DDBJ whole genome shotgun (WGS) entry which is preliminary data.</text>
</comment>
<evidence type="ECO:0000256" key="5">
    <source>
        <dbReference type="ARBA" id="ARBA00023242"/>
    </source>
</evidence>
<keyword evidence="4" id="KW-0234">DNA repair</keyword>
<dbReference type="PANTHER" id="PTHR32235">
    <property type="entry name" value="NON-HOMOLOGOUS END-JOINING FACTOR 1"/>
    <property type="match status" value="1"/>
</dbReference>
<keyword evidence="2" id="KW-0227">DNA damage</keyword>
<evidence type="ECO:0000256" key="7">
    <source>
        <dbReference type="ARBA" id="ARBA00044529"/>
    </source>
</evidence>
<dbReference type="GO" id="GO:0045027">
    <property type="term" value="F:DNA end binding"/>
    <property type="evidence" value="ECO:0007669"/>
    <property type="project" value="TreeGrafter"/>
</dbReference>
<keyword evidence="5" id="KW-0539">Nucleus</keyword>
<keyword evidence="12" id="KW-1185">Reference proteome</keyword>
<dbReference type="Pfam" id="PF21928">
    <property type="entry name" value="XLF_CC"/>
    <property type="match status" value="1"/>
</dbReference>
<dbReference type="GO" id="GO:0006303">
    <property type="term" value="P:double-strand break repair via nonhomologous end joining"/>
    <property type="evidence" value="ECO:0007669"/>
    <property type="project" value="TreeGrafter"/>
</dbReference>
<dbReference type="InterPro" id="IPR015381">
    <property type="entry name" value="XLF-like_N"/>
</dbReference>
<evidence type="ECO:0000256" key="8">
    <source>
        <dbReference type="SAM" id="MobiDB-lite"/>
    </source>
</evidence>
<protein>
    <recommendedName>
        <fullName evidence="7">Non-homologous end-joining factor 1</fullName>
    </recommendedName>
</protein>
<dbReference type="PANTHER" id="PTHR32235:SF1">
    <property type="entry name" value="NON-HOMOLOGOUS END-JOINING FACTOR 1"/>
    <property type="match status" value="1"/>
</dbReference>
<feature type="compositionally biased region" description="Basic and acidic residues" evidence="8">
    <location>
        <begin position="434"/>
        <end position="463"/>
    </location>
</feature>
<evidence type="ECO:0000259" key="10">
    <source>
        <dbReference type="Pfam" id="PF21928"/>
    </source>
</evidence>
<evidence type="ECO:0000256" key="4">
    <source>
        <dbReference type="ARBA" id="ARBA00023204"/>
    </source>
</evidence>
<dbReference type="Proteomes" id="UP001174934">
    <property type="component" value="Unassembled WGS sequence"/>
</dbReference>
<comment type="subcellular location">
    <subcellularLocation>
        <location evidence="1">Nucleus</location>
    </subcellularLocation>
</comment>
<dbReference type="EMBL" id="JAULSR010000002">
    <property type="protein sequence ID" value="KAK0630360.1"/>
    <property type="molecule type" value="Genomic_DNA"/>
</dbReference>
<feature type="domain" description="XLF-like coiled-coil region" evidence="10">
    <location>
        <begin position="127"/>
        <end position="179"/>
    </location>
</feature>
<evidence type="ECO:0000256" key="1">
    <source>
        <dbReference type="ARBA" id="ARBA00004123"/>
    </source>
</evidence>
<accession>A0AA39XBT6</accession>
<feature type="region of interest" description="Disordered" evidence="8">
    <location>
        <begin position="275"/>
        <end position="474"/>
    </location>
</feature>
<gene>
    <name evidence="11" type="ORF">B0T17DRAFT_473947</name>
</gene>
<evidence type="ECO:0000259" key="9">
    <source>
        <dbReference type="Pfam" id="PF09302"/>
    </source>
</evidence>
<dbReference type="InterPro" id="IPR038051">
    <property type="entry name" value="XRCC4-like_N_sf"/>
</dbReference>
<evidence type="ECO:0000256" key="3">
    <source>
        <dbReference type="ARBA" id="ARBA00023125"/>
    </source>
</evidence>
<reference evidence="11" key="1">
    <citation type="submission" date="2023-06" db="EMBL/GenBank/DDBJ databases">
        <title>Genome-scale phylogeny and comparative genomics of the fungal order Sordariales.</title>
        <authorList>
            <consortium name="Lawrence Berkeley National Laboratory"/>
            <person name="Hensen N."/>
            <person name="Bonometti L."/>
            <person name="Westerberg I."/>
            <person name="Brannstrom I.O."/>
            <person name="Guillou S."/>
            <person name="Cros-Aarteil S."/>
            <person name="Calhoun S."/>
            <person name="Haridas S."/>
            <person name="Kuo A."/>
            <person name="Mondo S."/>
            <person name="Pangilinan J."/>
            <person name="Riley R."/>
            <person name="LaButti K."/>
            <person name="Andreopoulos B."/>
            <person name="Lipzen A."/>
            <person name="Chen C."/>
            <person name="Yanf M."/>
            <person name="Daum C."/>
            <person name="Ng V."/>
            <person name="Clum A."/>
            <person name="Steindorff A."/>
            <person name="Ohm R."/>
            <person name="Martin F."/>
            <person name="Silar P."/>
            <person name="Natvig D."/>
            <person name="Lalanne C."/>
            <person name="Gautier V."/>
            <person name="Ament-velasquez S.L."/>
            <person name="Kruys A."/>
            <person name="Hutchinson M.I."/>
            <person name="Powell A.J."/>
            <person name="Barry K."/>
            <person name="Miller A.N."/>
            <person name="Grigoriev I.V."/>
            <person name="Debuchy R."/>
            <person name="Gladieux P."/>
            <person name="Thoren M.H."/>
            <person name="Johannesson H."/>
        </authorList>
    </citation>
    <scope>NUCLEOTIDE SEQUENCE</scope>
    <source>
        <strain evidence="11">SMH3391-2</strain>
    </source>
</reference>
<feature type="compositionally biased region" description="Basic and acidic residues" evidence="8">
    <location>
        <begin position="307"/>
        <end position="328"/>
    </location>
</feature>
<dbReference type="InterPro" id="IPR053829">
    <property type="entry name" value="XLF-like_CC"/>
</dbReference>
<dbReference type="Gene3D" id="2.170.210.10">
    <property type="entry name" value="DNA double-strand break repair and VJ recombination XRCC4, N-terminal"/>
    <property type="match status" value="1"/>
</dbReference>
<name>A0AA39XBT6_9PEZI</name>
<evidence type="ECO:0000313" key="12">
    <source>
        <dbReference type="Proteomes" id="UP001174934"/>
    </source>
</evidence>
<evidence type="ECO:0000256" key="6">
    <source>
        <dbReference type="ARBA" id="ARBA00025747"/>
    </source>
</evidence>
<dbReference type="CDD" id="cd22285">
    <property type="entry name" value="HD_XLF_N"/>
    <property type="match status" value="1"/>
</dbReference>
<feature type="compositionally biased region" description="Basic and acidic residues" evidence="8">
    <location>
        <begin position="364"/>
        <end position="377"/>
    </location>
</feature>
<dbReference type="AlphaFoldDB" id="A0AA39XBT6"/>
<keyword evidence="3" id="KW-0238">DNA-binding</keyword>
<evidence type="ECO:0000313" key="11">
    <source>
        <dbReference type="EMBL" id="KAK0630360.1"/>
    </source>
</evidence>
<evidence type="ECO:0000256" key="2">
    <source>
        <dbReference type="ARBA" id="ARBA00022763"/>
    </source>
</evidence>
<organism evidence="11 12">
    <name type="scientific">Bombardia bombarda</name>
    <dbReference type="NCBI Taxonomy" id="252184"/>
    <lineage>
        <taxon>Eukaryota</taxon>
        <taxon>Fungi</taxon>
        <taxon>Dikarya</taxon>
        <taxon>Ascomycota</taxon>
        <taxon>Pezizomycotina</taxon>
        <taxon>Sordariomycetes</taxon>
        <taxon>Sordariomycetidae</taxon>
        <taxon>Sordariales</taxon>
        <taxon>Lasiosphaeriaceae</taxon>
        <taxon>Bombardia</taxon>
    </lineage>
</organism>
<comment type="similarity">
    <text evidence="6">Belongs to the XRCC4-XLF family. XLF subfamily.</text>
</comment>
<dbReference type="Pfam" id="PF09302">
    <property type="entry name" value="XLF"/>
    <property type="match status" value="1"/>
</dbReference>
<dbReference type="InterPro" id="IPR052287">
    <property type="entry name" value="NHEJ_factor"/>
</dbReference>